<dbReference type="EMBL" id="JBDODL010003069">
    <property type="protein sequence ID" value="MES1922548.1"/>
    <property type="molecule type" value="Genomic_DNA"/>
</dbReference>
<reference evidence="2 3" key="1">
    <citation type="journal article" date="2024" name="BMC Biol.">
        <title>Comparative genomics of Ascetosporea gives new insight into the evolutionary basis for animal parasitism in Rhizaria.</title>
        <authorList>
            <person name="Hiltunen Thoren M."/>
            <person name="Onut-Brannstrom I."/>
            <person name="Alfjorden A."/>
            <person name="Peckova H."/>
            <person name="Swords F."/>
            <person name="Hooper C."/>
            <person name="Holzer A.S."/>
            <person name="Bass D."/>
            <person name="Burki F."/>
        </authorList>
    </citation>
    <scope>NUCLEOTIDE SEQUENCE [LARGE SCALE GENOMIC DNA]</scope>
    <source>
        <strain evidence="2">20-A016</strain>
    </source>
</reference>
<evidence type="ECO:0000313" key="2">
    <source>
        <dbReference type="EMBL" id="MES1922548.1"/>
    </source>
</evidence>
<evidence type="ECO:0000313" key="3">
    <source>
        <dbReference type="Proteomes" id="UP001439008"/>
    </source>
</evidence>
<keyword evidence="3" id="KW-1185">Reference proteome</keyword>
<comment type="caution">
    <text evidence="2">The sequence shown here is derived from an EMBL/GenBank/DDBJ whole genome shotgun (WGS) entry which is preliminary data.</text>
</comment>
<dbReference type="Proteomes" id="UP001439008">
    <property type="component" value="Unassembled WGS sequence"/>
</dbReference>
<organism evidence="2 3">
    <name type="scientific">Bonamia ostreae</name>
    <dbReference type="NCBI Taxonomy" id="126728"/>
    <lineage>
        <taxon>Eukaryota</taxon>
        <taxon>Sar</taxon>
        <taxon>Rhizaria</taxon>
        <taxon>Endomyxa</taxon>
        <taxon>Ascetosporea</taxon>
        <taxon>Haplosporida</taxon>
        <taxon>Bonamia</taxon>
    </lineage>
</organism>
<protein>
    <recommendedName>
        <fullName evidence="1">DUF7164 domain-containing protein</fullName>
    </recommendedName>
</protein>
<dbReference type="Pfam" id="PF23741">
    <property type="entry name" value="DUF7164"/>
    <property type="match status" value="1"/>
</dbReference>
<gene>
    <name evidence="2" type="ORF">MHBO_004063</name>
</gene>
<evidence type="ECO:0000259" key="1">
    <source>
        <dbReference type="Pfam" id="PF23741"/>
    </source>
</evidence>
<dbReference type="InterPro" id="IPR055588">
    <property type="entry name" value="DUF7164"/>
</dbReference>
<name>A0ABV2AS97_9EUKA</name>
<proteinExistence type="predicted"/>
<sequence length="133" mass="15522">MEILKYILKEFDLRSTKGKWPGWYRGVSSMYAIEIGVNFALADGICEKNGKFLDHSSTNGKVSETAHIHCWHTFDMFSKFEFLNGKYEQHKRVKIKNSERINFYCLKIALGQFSRGGEIVDSKEYAQMLFEDF</sequence>
<feature type="domain" description="DUF7164" evidence="1">
    <location>
        <begin position="14"/>
        <end position="108"/>
    </location>
</feature>
<accession>A0ABV2AS97</accession>